<organism evidence="3 4">
    <name type="scientific">Pseudodesulfovibrio karagichevae</name>
    <dbReference type="NCBI Taxonomy" id="3239305"/>
    <lineage>
        <taxon>Bacteria</taxon>
        <taxon>Pseudomonadati</taxon>
        <taxon>Thermodesulfobacteriota</taxon>
        <taxon>Desulfovibrionia</taxon>
        <taxon>Desulfovibrionales</taxon>
        <taxon>Desulfovibrionaceae</taxon>
    </lineage>
</organism>
<dbReference type="InterPro" id="IPR048760">
    <property type="entry name" value="VP0354-like_sensor_dom"/>
</dbReference>
<dbReference type="PROSITE" id="PS50887">
    <property type="entry name" value="GGDEF"/>
    <property type="match status" value="1"/>
</dbReference>
<dbReference type="InterPro" id="IPR029151">
    <property type="entry name" value="Sensor-like_sf"/>
</dbReference>
<dbReference type="Proteomes" id="UP001568698">
    <property type="component" value="Unassembled WGS sequence"/>
</dbReference>
<sequence length="557" mass="62004">MFFKRNNRTYLGKMPGEDRQVIRGGLRIFIVLVLLVGALLTAGGALVYHVERSEDLARIGASEFNSLDLQTSAIARELDHIVADVLYLSKQNELTLLLDTGDGNAVRDMEREYMELARNRQDYDQIRYIDASGMERIRVNSRDEQTAAVPEDRLRSMADRSYFKECLALGRGDIYLSPMDLNSENGKVEQPVRPMLRIGTPVFDSSGRKRGIVLINYDARTLLDRILSTNASSQGVSMLLNRQGYWLLGPDKDKEWGFMAAKTRDVSFAMERPDEWKWMLSRERGQITTANGLFTFAMVRPLAEMRQFSMRLRAPAIQAPKDMTPSPYFWMLVSRVPPETLAAQTRTLLFKLYTGGGALFVLIAFGAWHLALAVSRRQLYQEQLVAAAMYDALTGLPNRKLFFDRLEASLALSARYHRRLALLYIDLDGFKAVNDTMGHEAGDELLKRVGMLLTGSVRKSDTVARLGGDEFVVMLNEVTNLGDAALVGEKLVSALRAPFPLKTGPAAIGASVGVSVYPENGASAELLVQKADQAMYASKHKGKNTCTMADSSRCADA</sequence>
<reference evidence="3 4" key="1">
    <citation type="submission" date="2024-08" db="EMBL/GenBank/DDBJ databases">
        <title>Sulfate-reducing bacteria isolated from formation water of the oil field in Kazakhstan and description of Pseudodesulfovibrio sp.</title>
        <authorList>
            <person name="Bidzhieva S.K."/>
            <person name="Tourova T.P."/>
            <person name="Grouzdev D.S."/>
            <person name="Beletsky A.V."/>
            <person name="Sokolova D.S."/>
            <person name="Samigullina S.R."/>
            <person name="Poltaraus A.B."/>
            <person name="Avtukh A.N."/>
            <person name="Tereshina V.M."/>
            <person name="Zhaparov N.S."/>
            <person name="Mardanov A.V."/>
            <person name="Nazina T.N."/>
        </authorList>
    </citation>
    <scope>NUCLEOTIDE SEQUENCE [LARGE SCALE GENOMIC DNA]</scope>
    <source>
        <strain evidence="3 4">9FUS</strain>
    </source>
</reference>
<accession>A0ABV4K5E5</accession>
<dbReference type="PANTHER" id="PTHR46663:SF2">
    <property type="entry name" value="GGDEF DOMAIN-CONTAINING PROTEIN"/>
    <property type="match status" value="1"/>
</dbReference>
<name>A0ABV4K5E5_9BACT</name>
<dbReference type="Gene3D" id="3.30.70.270">
    <property type="match status" value="1"/>
</dbReference>
<dbReference type="Pfam" id="PF21623">
    <property type="entry name" value="HK_sensor_dom_bact"/>
    <property type="match status" value="1"/>
</dbReference>
<dbReference type="Gene3D" id="3.30.450.20">
    <property type="entry name" value="PAS domain"/>
    <property type="match status" value="2"/>
</dbReference>
<feature type="domain" description="GGDEF" evidence="2">
    <location>
        <begin position="418"/>
        <end position="551"/>
    </location>
</feature>
<dbReference type="InterPro" id="IPR052163">
    <property type="entry name" value="DGC-Regulatory_Protein"/>
</dbReference>
<dbReference type="Pfam" id="PF00990">
    <property type="entry name" value="GGDEF"/>
    <property type="match status" value="1"/>
</dbReference>
<dbReference type="InterPro" id="IPR000160">
    <property type="entry name" value="GGDEF_dom"/>
</dbReference>
<dbReference type="NCBIfam" id="TIGR00254">
    <property type="entry name" value="GGDEF"/>
    <property type="match status" value="1"/>
</dbReference>
<keyword evidence="1" id="KW-0472">Membrane</keyword>
<evidence type="ECO:0000313" key="4">
    <source>
        <dbReference type="Proteomes" id="UP001568698"/>
    </source>
</evidence>
<dbReference type="CDD" id="cd01949">
    <property type="entry name" value="GGDEF"/>
    <property type="match status" value="1"/>
</dbReference>
<dbReference type="PANTHER" id="PTHR46663">
    <property type="entry name" value="DIGUANYLATE CYCLASE DGCT-RELATED"/>
    <property type="match status" value="1"/>
</dbReference>
<dbReference type="InterPro" id="IPR029787">
    <property type="entry name" value="Nucleotide_cyclase"/>
</dbReference>
<keyword evidence="3" id="KW-0808">Transferase</keyword>
<proteinExistence type="predicted"/>
<protein>
    <submittedName>
        <fullName evidence="3">Diguanylate cyclase domain-containing protein</fullName>
        <ecNumber evidence="3">2.7.7.65</ecNumber>
    </submittedName>
</protein>
<dbReference type="RefSeq" id="WP_371387697.1">
    <property type="nucleotide sequence ID" value="NZ_JBGLYH010000056.1"/>
</dbReference>
<evidence type="ECO:0000313" key="3">
    <source>
        <dbReference type="EMBL" id="MEZ7198203.1"/>
    </source>
</evidence>
<keyword evidence="1" id="KW-1133">Transmembrane helix</keyword>
<feature type="transmembrane region" description="Helical" evidence="1">
    <location>
        <begin position="21"/>
        <end position="48"/>
    </location>
</feature>
<evidence type="ECO:0000259" key="2">
    <source>
        <dbReference type="PROSITE" id="PS50887"/>
    </source>
</evidence>
<dbReference type="EMBL" id="JBGLYH010000056">
    <property type="protein sequence ID" value="MEZ7198203.1"/>
    <property type="molecule type" value="Genomic_DNA"/>
</dbReference>
<feature type="transmembrane region" description="Helical" evidence="1">
    <location>
        <begin position="352"/>
        <end position="374"/>
    </location>
</feature>
<gene>
    <name evidence="3" type="ORF">AB6M95_15720</name>
</gene>
<dbReference type="EC" id="2.7.7.65" evidence="3"/>
<comment type="caution">
    <text evidence="3">The sequence shown here is derived from an EMBL/GenBank/DDBJ whole genome shotgun (WGS) entry which is preliminary data.</text>
</comment>
<keyword evidence="1" id="KW-0812">Transmembrane</keyword>
<keyword evidence="4" id="KW-1185">Reference proteome</keyword>
<dbReference type="SUPFAM" id="SSF55073">
    <property type="entry name" value="Nucleotide cyclase"/>
    <property type="match status" value="1"/>
</dbReference>
<evidence type="ECO:0000256" key="1">
    <source>
        <dbReference type="SAM" id="Phobius"/>
    </source>
</evidence>
<dbReference type="InterPro" id="IPR043128">
    <property type="entry name" value="Rev_trsase/Diguanyl_cyclase"/>
</dbReference>
<keyword evidence="3" id="KW-0548">Nucleotidyltransferase</keyword>
<dbReference type="SMART" id="SM00267">
    <property type="entry name" value="GGDEF"/>
    <property type="match status" value="1"/>
</dbReference>
<dbReference type="GO" id="GO:0052621">
    <property type="term" value="F:diguanylate cyclase activity"/>
    <property type="evidence" value="ECO:0007669"/>
    <property type="project" value="UniProtKB-EC"/>
</dbReference>
<dbReference type="SUPFAM" id="SSF103190">
    <property type="entry name" value="Sensory domain-like"/>
    <property type="match status" value="2"/>
</dbReference>